<dbReference type="InterPro" id="IPR006311">
    <property type="entry name" value="TAT_signal"/>
</dbReference>
<dbReference type="Gene3D" id="3.20.20.80">
    <property type="entry name" value="Glycosidases"/>
    <property type="match status" value="1"/>
</dbReference>
<sequence length="495" mass="53240">MSPHVRVRTLLAVTAVIAAVAAASTSAAATTAAAPVAPAQRPSTTVEQWLTLPGVDTPTVTQLPIQQPAKFGAAIVGVEPRVRYQTVAGFGAAITDSSANVLYWLSDADRATVMNNLFDPATGAGISFLRQPIGASDFVADKDYSFDDVPAGQTDYSLSHFSIAHDEAKILPLLRQAKKLNPAIQIVGSPWSPPAWMKTGDSMIDGKLIDSPAIYRAYAQYLVKFVQAYRKAGVRVDYLTVQNEPQALRRNNYPGTDLSWQQEAKVIEQLGPALRAAGLDTKVLGFDHNWGLHPGDVKSYQLVNEDPMLSYPYDLLATNAAKWIYGTAYHCYYGDASAQTALKASFPDKPILMTECEGGDNSTITAVMQNWGSASIDWNIALDQNHGPHVGGCGTCNGTITVNSDTKQVTYNDQYRDIAHFSKFVPKGAVRIASTVRDTTGATQVDTVAFTNPDRSTVLVASNPGTTAKTFTVMCDGRSFDATLAPGAVATYHWH</sequence>
<dbReference type="Pfam" id="PF17189">
    <property type="entry name" value="Glyco_hydro_30C"/>
    <property type="match status" value="1"/>
</dbReference>
<evidence type="ECO:0000313" key="9">
    <source>
        <dbReference type="Proteomes" id="UP001500618"/>
    </source>
</evidence>
<keyword evidence="3 4" id="KW-0378">Hydrolase</keyword>
<dbReference type="Gene3D" id="2.60.40.1180">
    <property type="entry name" value="Golgi alpha-mannosidase II"/>
    <property type="match status" value="1"/>
</dbReference>
<dbReference type="PANTHER" id="PTHR11069:SF23">
    <property type="entry name" value="LYSOSOMAL ACID GLUCOSYLCERAMIDASE"/>
    <property type="match status" value="1"/>
</dbReference>
<dbReference type="InterPro" id="IPR013780">
    <property type="entry name" value="Glyco_hydro_b"/>
</dbReference>
<comment type="caution">
    <text evidence="8">The sequence shown here is derived from an EMBL/GenBank/DDBJ whole genome shotgun (WGS) entry which is preliminary data.</text>
</comment>
<evidence type="ECO:0000313" key="8">
    <source>
        <dbReference type="EMBL" id="GAA1659331.1"/>
    </source>
</evidence>
<organism evidence="8 9">
    <name type="scientific">Fodinicola feengrottensis</name>
    <dbReference type="NCBI Taxonomy" id="435914"/>
    <lineage>
        <taxon>Bacteria</taxon>
        <taxon>Bacillati</taxon>
        <taxon>Actinomycetota</taxon>
        <taxon>Actinomycetes</taxon>
        <taxon>Mycobacteriales</taxon>
        <taxon>Fodinicola</taxon>
    </lineage>
</organism>
<feature type="chain" id="PRO_5045158697" description="Glucosylceramidase" evidence="5">
    <location>
        <begin position="29"/>
        <end position="495"/>
    </location>
</feature>
<evidence type="ECO:0000259" key="7">
    <source>
        <dbReference type="Pfam" id="PF17189"/>
    </source>
</evidence>
<evidence type="ECO:0008006" key="10">
    <source>
        <dbReference type="Google" id="ProtNLM"/>
    </source>
</evidence>
<dbReference type="InterPro" id="IPR033452">
    <property type="entry name" value="GH30_C"/>
</dbReference>
<evidence type="ECO:0000256" key="3">
    <source>
        <dbReference type="ARBA" id="ARBA00022801"/>
    </source>
</evidence>
<comment type="similarity">
    <text evidence="1 4">Belongs to the glycosyl hydrolase 30 family.</text>
</comment>
<dbReference type="EMBL" id="BAAANY010000002">
    <property type="protein sequence ID" value="GAA1659331.1"/>
    <property type="molecule type" value="Genomic_DNA"/>
</dbReference>
<dbReference type="InterPro" id="IPR017853">
    <property type="entry name" value="GH"/>
</dbReference>
<keyword evidence="2 5" id="KW-0732">Signal</keyword>
<proteinExistence type="inferred from homology"/>
<dbReference type="PROSITE" id="PS51318">
    <property type="entry name" value="TAT"/>
    <property type="match status" value="1"/>
</dbReference>
<evidence type="ECO:0000256" key="1">
    <source>
        <dbReference type="ARBA" id="ARBA00005382"/>
    </source>
</evidence>
<evidence type="ECO:0000256" key="2">
    <source>
        <dbReference type="ARBA" id="ARBA00022729"/>
    </source>
</evidence>
<keyword evidence="9" id="KW-1185">Reference proteome</keyword>
<feature type="domain" description="Glycosyl hydrolase family 30 beta sandwich" evidence="7">
    <location>
        <begin position="428"/>
        <end position="492"/>
    </location>
</feature>
<keyword evidence="4" id="KW-0326">Glycosidase</keyword>
<dbReference type="InterPro" id="IPR033453">
    <property type="entry name" value="Glyco_hydro_30_TIM-barrel"/>
</dbReference>
<evidence type="ECO:0000259" key="6">
    <source>
        <dbReference type="Pfam" id="PF02055"/>
    </source>
</evidence>
<gene>
    <name evidence="8" type="ORF">GCM10009765_05850</name>
</gene>
<dbReference type="Proteomes" id="UP001500618">
    <property type="component" value="Unassembled WGS sequence"/>
</dbReference>
<dbReference type="PRINTS" id="PR00843">
    <property type="entry name" value="GLHYDRLASE30"/>
</dbReference>
<evidence type="ECO:0000256" key="5">
    <source>
        <dbReference type="SAM" id="SignalP"/>
    </source>
</evidence>
<protein>
    <recommendedName>
        <fullName evidence="10">Glucosylceramidase</fullName>
    </recommendedName>
</protein>
<accession>A0ABN2FTS1</accession>
<dbReference type="SUPFAM" id="SSF51011">
    <property type="entry name" value="Glycosyl hydrolase domain"/>
    <property type="match status" value="1"/>
</dbReference>
<dbReference type="PANTHER" id="PTHR11069">
    <property type="entry name" value="GLUCOSYLCERAMIDASE"/>
    <property type="match status" value="1"/>
</dbReference>
<reference evidence="8 9" key="1">
    <citation type="journal article" date="2019" name="Int. J. Syst. Evol. Microbiol.">
        <title>The Global Catalogue of Microorganisms (GCM) 10K type strain sequencing project: providing services to taxonomists for standard genome sequencing and annotation.</title>
        <authorList>
            <consortium name="The Broad Institute Genomics Platform"/>
            <consortium name="The Broad Institute Genome Sequencing Center for Infectious Disease"/>
            <person name="Wu L."/>
            <person name="Ma J."/>
        </authorList>
    </citation>
    <scope>NUCLEOTIDE SEQUENCE [LARGE SCALE GENOMIC DNA]</scope>
    <source>
        <strain evidence="8 9">JCM 14718</strain>
    </source>
</reference>
<dbReference type="RefSeq" id="WP_344306868.1">
    <property type="nucleotide sequence ID" value="NZ_BAAANY010000002.1"/>
</dbReference>
<evidence type="ECO:0000256" key="4">
    <source>
        <dbReference type="RuleBase" id="RU361188"/>
    </source>
</evidence>
<dbReference type="SUPFAM" id="SSF51445">
    <property type="entry name" value="(Trans)glycosidases"/>
    <property type="match status" value="1"/>
</dbReference>
<dbReference type="InterPro" id="IPR001139">
    <property type="entry name" value="Glyco_hydro_30"/>
</dbReference>
<name>A0ABN2FTS1_9ACTN</name>
<feature type="signal peptide" evidence="5">
    <location>
        <begin position="1"/>
        <end position="28"/>
    </location>
</feature>
<dbReference type="Pfam" id="PF02055">
    <property type="entry name" value="Glyco_hydro_30"/>
    <property type="match status" value="1"/>
</dbReference>
<feature type="domain" description="Glycosyl hydrolase family 30 TIM-barrel" evidence="6">
    <location>
        <begin position="87"/>
        <end position="425"/>
    </location>
</feature>